<dbReference type="Proteomes" id="UP000079169">
    <property type="component" value="Unplaced"/>
</dbReference>
<keyword evidence="2" id="KW-0812">Transmembrane</keyword>
<evidence type="ECO:0000313" key="7">
    <source>
        <dbReference type="Proteomes" id="UP000079169"/>
    </source>
</evidence>
<evidence type="ECO:0000256" key="5">
    <source>
        <dbReference type="ARBA" id="ARBA00023136"/>
    </source>
</evidence>
<comment type="subcellular location">
    <subcellularLocation>
        <location evidence="1">Membrane</location>
    </subcellularLocation>
</comment>
<evidence type="ECO:0000256" key="1">
    <source>
        <dbReference type="ARBA" id="ARBA00004370"/>
    </source>
</evidence>
<dbReference type="PANTHER" id="PTHR47535:SF7">
    <property type="entry name" value="CALMIN"/>
    <property type="match status" value="1"/>
</dbReference>
<keyword evidence="3" id="KW-0677">Repeat</keyword>
<protein>
    <submittedName>
        <fullName evidence="8">E3 ubiquitin-protein ligase BRE1-like 2</fullName>
    </submittedName>
</protein>
<dbReference type="PANTHER" id="PTHR47535">
    <property type="entry name" value="MUSCLE-SPECIFIC PROTEIN 300 KDA, ISOFORM G"/>
    <property type="match status" value="1"/>
</dbReference>
<organism evidence="7 8">
    <name type="scientific">Diaphorina citri</name>
    <name type="common">Asian citrus psyllid</name>
    <dbReference type="NCBI Taxonomy" id="121845"/>
    <lineage>
        <taxon>Eukaryota</taxon>
        <taxon>Metazoa</taxon>
        <taxon>Ecdysozoa</taxon>
        <taxon>Arthropoda</taxon>
        <taxon>Hexapoda</taxon>
        <taxon>Insecta</taxon>
        <taxon>Pterygota</taxon>
        <taxon>Neoptera</taxon>
        <taxon>Paraneoptera</taxon>
        <taxon>Hemiptera</taxon>
        <taxon>Sternorrhyncha</taxon>
        <taxon>Psylloidea</taxon>
        <taxon>Psyllidae</taxon>
        <taxon>Diaphorininae</taxon>
        <taxon>Diaphorina</taxon>
    </lineage>
</organism>
<dbReference type="GO" id="GO:0005640">
    <property type="term" value="C:nuclear outer membrane"/>
    <property type="evidence" value="ECO:0007669"/>
    <property type="project" value="TreeGrafter"/>
</dbReference>
<dbReference type="GO" id="GO:0051015">
    <property type="term" value="F:actin filament binding"/>
    <property type="evidence" value="ECO:0007669"/>
    <property type="project" value="TreeGrafter"/>
</dbReference>
<dbReference type="STRING" id="121845.A0A3Q0JHW3"/>
<dbReference type="RefSeq" id="XP_026687979.1">
    <property type="nucleotide sequence ID" value="XM_026832178.1"/>
</dbReference>
<dbReference type="GO" id="GO:0008285">
    <property type="term" value="P:negative regulation of cell population proliferation"/>
    <property type="evidence" value="ECO:0007669"/>
    <property type="project" value="TreeGrafter"/>
</dbReference>
<dbReference type="GeneID" id="113472424"/>
<evidence type="ECO:0000256" key="6">
    <source>
        <dbReference type="SAM" id="Coils"/>
    </source>
</evidence>
<evidence type="ECO:0000313" key="8">
    <source>
        <dbReference type="RefSeq" id="XP_026687979.1"/>
    </source>
</evidence>
<dbReference type="SUPFAM" id="SSF46966">
    <property type="entry name" value="Spectrin repeat"/>
    <property type="match status" value="1"/>
</dbReference>
<dbReference type="InterPro" id="IPR052403">
    <property type="entry name" value="LINC-complex_assoc"/>
</dbReference>
<evidence type="ECO:0000256" key="4">
    <source>
        <dbReference type="ARBA" id="ARBA00022989"/>
    </source>
</evidence>
<gene>
    <name evidence="8" type="primary">LOC113472424</name>
</gene>
<dbReference type="KEGG" id="dci:113472424"/>
<keyword evidence="5" id="KW-0472">Membrane</keyword>
<keyword evidence="7" id="KW-1185">Reference proteome</keyword>
<dbReference type="GO" id="GO:0034993">
    <property type="term" value="C:meiotic nuclear membrane microtubule tethering complex"/>
    <property type="evidence" value="ECO:0007669"/>
    <property type="project" value="TreeGrafter"/>
</dbReference>
<keyword evidence="4" id="KW-1133">Transmembrane helix</keyword>
<dbReference type="AlphaFoldDB" id="A0A3Q0JHW3"/>
<feature type="coiled-coil region" evidence="6">
    <location>
        <begin position="229"/>
        <end position="256"/>
    </location>
</feature>
<name>A0A3Q0JHW3_DIACI</name>
<dbReference type="GO" id="GO:0007097">
    <property type="term" value="P:nuclear migration"/>
    <property type="evidence" value="ECO:0007669"/>
    <property type="project" value="TreeGrafter"/>
</dbReference>
<reference evidence="8" key="1">
    <citation type="submission" date="2025-08" db="UniProtKB">
        <authorList>
            <consortium name="RefSeq"/>
        </authorList>
    </citation>
    <scope>IDENTIFICATION</scope>
</reference>
<accession>A0A3Q0JHW3</accession>
<proteinExistence type="predicted"/>
<dbReference type="GO" id="GO:0005737">
    <property type="term" value="C:cytoplasm"/>
    <property type="evidence" value="ECO:0007669"/>
    <property type="project" value="TreeGrafter"/>
</dbReference>
<evidence type="ECO:0000256" key="2">
    <source>
        <dbReference type="ARBA" id="ARBA00022692"/>
    </source>
</evidence>
<feature type="non-terminal residue" evidence="8">
    <location>
        <position position="1"/>
    </location>
</feature>
<keyword evidence="6" id="KW-0175">Coiled coil</keyword>
<evidence type="ECO:0000256" key="3">
    <source>
        <dbReference type="ARBA" id="ARBA00022737"/>
    </source>
</evidence>
<sequence length="351" mass="40743">NLRLSWDNLSEEIESAASNWTESTQYIYHTIDYQKKLDELKTWNANKEAGQSLLNISTTQGEALFSQVTLKDRDTIRANLRNLRDNMDGLIDKSSVLMKKLESLIIQKSSFDESYKQIVQWLTAMENKSEEIPLLQAKLAEKKSVLQQQKNIALDITSHEAVIKKLSEKTQSMNDAEASNAMDNVNQKYKTLLKTIQNKLGTVEKYVKEHEEFLSSLEKFKDFYNILCNEEQDIAKEDMELQLSAYENLLKQQNKGDELLQECAIKLDQTLKTTAQPGHEALKNELEHLKKIWNDFLLKCNDSCDKLKEQFCSWNQLENEIEDLTTLCVYSFYETRVRLPAGQKNYNHANY</sequence>
<dbReference type="Gene3D" id="1.20.58.60">
    <property type="match status" value="1"/>
</dbReference>
<dbReference type="PaxDb" id="121845-A0A3Q0JHW3"/>